<keyword evidence="5 7" id="KW-0472">Membrane</keyword>
<evidence type="ECO:0000256" key="7">
    <source>
        <dbReference type="SAM" id="Phobius"/>
    </source>
</evidence>
<evidence type="ECO:0000256" key="4">
    <source>
        <dbReference type="ARBA" id="ARBA00022989"/>
    </source>
</evidence>
<keyword evidence="2" id="KW-1003">Cell membrane</keyword>
<dbReference type="PANTHER" id="PTHR30213:SF0">
    <property type="entry name" value="UPF0761 MEMBRANE PROTEIN YIHY"/>
    <property type="match status" value="1"/>
</dbReference>
<dbReference type="PIRSF" id="PIRSF035875">
    <property type="entry name" value="RNase_BN"/>
    <property type="match status" value="1"/>
</dbReference>
<keyword evidence="3 7" id="KW-0812">Transmembrane</keyword>
<dbReference type="PANTHER" id="PTHR30213">
    <property type="entry name" value="INNER MEMBRANE PROTEIN YHJD"/>
    <property type="match status" value="1"/>
</dbReference>
<feature type="region of interest" description="Disordered" evidence="6">
    <location>
        <begin position="316"/>
        <end position="338"/>
    </location>
</feature>
<evidence type="ECO:0000256" key="3">
    <source>
        <dbReference type="ARBA" id="ARBA00022692"/>
    </source>
</evidence>
<feature type="transmembrane region" description="Helical" evidence="7">
    <location>
        <begin position="120"/>
        <end position="139"/>
    </location>
</feature>
<evidence type="ECO:0000256" key="1">
    <source>
        <dbReference type="ARBA" id="ARBA00004651"/>
    </source>
</evidence>
<feature type="transmembrane region" description="Helical" evidence="7">
    <location>
        <begin position="58"/>
        <end position="80"/>
    </location>
</feature>
<dbReference type="Pfam" id="PF03631">
    <property type="entry name" value="Virul_fac_BrkB"/>
    <property type="match status" value="1"/>
</dbReference>
<sequence>MQTISPESPEARRKRLAKAKALLGKEYARVKPGTRAFEVVKRVAVGVYSDGFIHAGNLAYLALMTLFPFVIVAAAVARLVGEAQGGMNTVVALLQTMPPNVAEVLRKPISDVLQARSGNLLWLGALVGLWTTGSFVETIRDIIRRAYGVAYSRPFWEYRLGSMGLIFASVFLILIAFALSIALSSAQEFLLDAWPGGEELAGLFSLLRFAPALILFGSLYLLFVSLTPKRYRKKGCKKWPGPAFVTVWWLATTSLLPVVLSSLGSYDLTYGSLAGVIIALFFFFMIGLGVTIGAQLNAALAEPPEPTVQDIREAKAEDVAEEAAEASRDASVGEEETE</sequence>
<reference evidence="8" key="1">
    <citation type="submission" date="2020-02" db="EMBL/GenBank/DDBJ databases">
        <authorList>
            <person name="Meier V. D."/>
        </authorList>
    </citation>
    <scope>NUCLEOTIDE SEQUENCE</scope>
    <source>
        <strain evidence="8">AVDCRST_MAG23</strain>
    </source>
</reference>
<feature type="transmembrane region" description="Helical" evidence="7">
    <location>
        <begin position="270"/>
        <end position="290"/>
    </location>
</feature>
<dbReference type="AlphaFoldDB" id="A0A6J4UB43"/>
<proteinExistence type="predicted"/>
<comment type="subcellular location">
    <subcellularLocation>
        <location evidence="1">Cell membrane</location>
        <topology evidence="1">Multi-pass membrane protein</topology>
    </subcellularLocation>
</comment>
<keyword evidence="4 7" id="KW-1133">Transmembrane helix</keyword>
<dbReference type="GO" id="GO:0005886">
    <property type="term" value="C:plasma membrane"/>
    <property type="evidence" value="ECO:0007669"/>
    <property type="project" value="UniProtKB-SubCell"/>
</dbReference>
<evidence type="ECO:0000256" key="5">
    <source>
        <dbReference type="ARBA" id="ARBA00023136"/>
    </source>
</evidence>
<accession>A0A6J4UB43</accession>
<organism evidence="8">
    <name type="scientific">uncultured Sphingosinicella sp</name>
    <dbReference type="NCBI Taxonomy" id="478748"/>
    <lineage>
        <taxon>Bacteria</taxon>
        <taxon>Pseudomonadati</taxon>
        <taxon>Pseudomonadota</taxon>
        <taxon>Alphaproteobacteria</taxon>
        <taxon>Sphingomonadales</taxon>
        <taxon>Sphingosinicellaceae</taxon>
        <taxon>Sphingosinicella</taxon>
        <taxon>environmental samples</taxon>
    </lineage>
</organism>
<name>A0A6J4UB43_9SPHN</name>
<gene>
    <name evidence="8" type="ORF">AVDCRST_MAG23-2478</name>
</gene>
<evidence type="ECO:0000256" key="6">
    <source>
        <dbReference type="SAM" id="MobiDB-lite"/>
    </source>
</evidence>
<protein>
    <submittedName>
        <fullName evidence="8">Ribonuclease BN</fullName>
        <ecNumber evidence="8">3.1.-.-</ecNumber>
    </submittedName>
</protein>
<evidence type="ECO:0000256" key="2">
    <source>
        <dbReference type="ARBA" id="ARBA00022475"/>
    </source>
</evidence>
<dbReference type="InterPro" id="IPR017039">
    <property type="entry name" value="Virul_fac_BrkB"/>
</dbReference>
<dbReference type="EMBL" id="CADCWD010000082">
    <property type="protein sequence ID" value="CAA9545249.1"/>
    <property type="molecule type" value="Genomic_DNA"/>
</dbReference>
<feature type="transmembrane region" description="Helical" evidence="7">
    <location>
        <begin position="203"/>
        <end position="223"/>
    </location>
</feature>
<evidence type="ECO:0000313" key="8">
    <source>
        <dbReference type="EMBL" id="CAA9545249.1"/>
    </source>
</evidence>
<feature type="transmembrane region" description="Helical" evidence="7">
    <location>
        <begin position="160"/>
        <end position="183"/>
    </location>
</feature>
<feature type="transmembrane region" description="Helical" evidence="7">
    <location>
        <begin position="243"/>
        <end position="264"/>
    </location>
</feature>
<dbReference type="GO" id="GO:0016787">
    <property type="term" value="F:hydrolase activity"/>
    <property type="evidence" value="ECO:0007669"/>
    <property type="project" value="UniProtKB-KW"/>
</dbReference>
<keyword evidence="8" id="KW-0378">Hydrolase</keyword>
<dbReference type="EC" id="3.1.-.-" evidence="8"/>